<dbReference type="AlphaFoldDB" id="A0A8S1D0N9"/>
<evidence type="ECO:0000256" key="2">
    <source>
        <dbReference type="SAM" id="MobiDB-lite"/>
    </source>
</evidence>
<comment type="caution">
    <text evidence="4">The sequence shown here is derived from an EMBL/GenBank/DDBJ whole genome shotgun (WGS) entry which is preliminary data.</text>
</comment>
<gene>
    <name evidence="4" type="ORF">CLODIP_2_CD02373</name>
</gene>
<accession>A0A8S1D0N9</accession>
<evidence type="ECO:0000256" key="1">
    <source>
        <dbReference type="SAM" id="Coils"/>
    </source>
</evidence>
<reference evidence="4 5" key="1">
    <citation type="submission" date="2020-04" db="EMBL/GenBank/DDBJ databases">
        <authorList>
            <person name="Alioto T."/>
            <person name="Alioto T."/>
            <person name="Gomez Garrido J."/>
        </authorList>
    </citation>
    <scope>NUCLEOTIDE SEQUENCE [LARGE SCALE GENOMIC DNA]</scope>
</reference>
<keyword evidence="1" id="KW-0175">Coiled coil</keyword>
<dbReference type="EMBL" id="CADEPI010000091">
    <property type="protein sequence ID" value="CAB3373919.1"/>
    <property type="molecule type" value="Genomic_DNA"/>
</dbReference>
<evidence type="ECO:0000313" key="5">
    <source>
        <dbReference type="Proteomes" id="UP000494165"/>
    </source>
</evidence>
<feature type="region of interest" description="Disordered" evidence="2">
    <location>
        <begin position="72"/>
        <end position="92"/>
    </location>
</feature>
<feature type="compositionally biased region" description="Basic and acidic residues" evidence="2">
    <location>
        <begin position="378"/>
        <end position="390"/>
    </location>
</feature>
<feature type="chain" id="PRO_5035794751" evidence="3">
    <location>
        <begin position="20"/>
        <end position="651"/>
    </location>
</feature>
<evidence type="ECO:0000313" key="4">
    <source>
        <dbReference type="EMBL" id="CAB3373919.1"/>
    </source>
</evidence>
<feature type="region of interest" description="Disordered" evidence="2">
    <location>
        <begin position="488"/>
        <end position="541"/>
    </location>
</feature>
<feature type="compositionally biased region" description="Acidic residues" evidence="2">
    <location>
        <begin position="204"/>
        <end position="213"/>
    </location>
</feature>
<dbReference type="OrthoDB" id="1734063at2759"/>
<feature type="compositionally biased region" description="Polar residues" evidence="2">
    <location>
        <begin position="391"/>
        <end position="400"/>
    </location>
</feature>
<feature type="coiled-coil region" evidence="1">
    <location>
        <begin position="103"/>
        <end position="130"/>
    </location>
</feature>
<dbReference type="Proteomes" id="UP000494165">
    <property type="component" value="Unassembled WGS sequence"/>
</dbReference>
<organism evidence="4 5">
    <name type="scientific">Cloeon dipterum</name>
    <dbReference type="NCBI Taxonomy" id="197152"/>
    <lineage>
        <taxon>Eukaryota</taxon>
        <taxon>Metazoa</taxon>
        <taxon>Ecdysozoa</taxon>
        <taxon>Arthropoda</taxon>
        <taxon>Hexapoda</taxon>
        <taxon>Insecta</taxon>
        <taxon>Pterygota</taxon>
        <taxon>Palaeoptera</taxon>
        <taxon>Ephemeroptera</taxon>
        <taxon>Pisciforma</taxon>
        <taxon>Baetidae</taxon>
        <taxon>Cloeon</taxon>
    </lineage>
</organism>
<feature type="region of interest" description="Disordered" evidence="2">
    <location>
        <begin position="244"/>
        <end position="430"/>
    </location>
</feature>
<evidence type="ECO:0000256" key="3">
    <source>
        <dbReference type="SAM" id="SignalP"/>
    </source>
</evidence>
<name>A0A8S1D0N9_9INSE</name>
<feature type="region of interest" description="Disordered" evidence="2">
    <location>
        <begin position="605"/>
        <end position="651"/>
    </location>
</feature>
<feature type="compositionally biased region" description="Basic residues" evidence="2">
    <location>
        <begin position="519"/>
        <end position="531"/>
    </location>
</feature>
<feature type="compositionally biased region" description="Basic and acidic residues" evidence="2">
    <location>
        <begin position="343"/>
        <end position="361"/>
    </location>
</feature>
<feature type="region of interest" description="Disordered" evidence="2">
    <location>
        <begin position="191"/>
        <end position="222"/>
    </location>
</feature>
<keyword evidence="5" id="KW-1185">Reference proteome</keyword>
<feature type="compositionally biased region" description="Polar residues" evidence="2">
    <location>
        <begin position="411"/>
        <end position="425"/>
    </location>
</feature>
<sequence length="651" mass="73925">MRFFSAALVALVAVTTVSTLRQYPRQNADNYERYKNSDLQLEPPRPEEFEFFKSASEPKSFRDEVTDDFHFARDEDGKKNKAKVGGKTQYHSNAKPIPEVKPIFAATEDVEKSDEQVDESEEQIRCVKVDTKPVTADDVYKGRFRRAASDKKTMTCFKCEDLKKGGFYQKCSYGTDPKNKAFFISHEKASSSNEKPKFHTFGPEWDEEGEEPEESKIERQIKESFYSPSSEYLKAAESIGKYVYDGPDFSSSNTNYRYEVPDSSYDKSRIPKNHPSSDHYQPSPSYLKAMKQSPDDDNKKTAKPTEGVEYVGKPTEHRYSSYGEKESSQGKKGSSEEEGSSEDGYKGHPSEQSYDSRKGSSEEGSGEEGSDEYSGKPTEYHFKSSKKEPTKTYSSYTTDPPVNYYYETKEASPSQKKTDYASTPNDYVYSTKKKHPTKLYSYETTDKPVSYEYKTESKTEPKAIHQPAYEYYSPTEFTYSKTVDDPLKTYYQSSSYGDEEDKPAEGNAPKEQTVEAPKGKKKKANGKKGKHAPQVTEVSEYSTTADLPDTFVAQPSEELRKAMGQFLQADRTNCTQVQREKMVCWDCIDAAGTKQEECMYVASSQPAAYQTAYSDRKENVQKPGKKGRKQQQQPAEQKNEESVAVDQKQVQ</sequence>
<feature type="signal peptide" evidence="3">
    <location>
        <begin position="1"/>
        <end position="19"/>
    </location>
</feature>
<keyword evidence="3" id="KW-0732">Signal</keyword>
<protein>
    <submittedName>
        <fullName evidence="4">Uncharacterized protein</fullName>
    </submittedName>
</protein>
<feature type="compositionally biased region" description="Basic and acidic residues" evidence="2">
    <location>
        <begin position="314"/>
        <end position="335"/>
    </location>
</feature>
<proteinExistence type="predicted"/>